<dbReference type="KEGG" id="mol:YLM1_1743"/>
<proteinExistence type="predicted"/>
<evidence type="ECO:0000313" key="2">
    <source>
        <dbReference type="Proteomes" id="UP000066376"/>
    </source>
</evidence>
<protein>
    <submittedName>
        <fullName evidence="1">Uncharacterized protein</fullName>
    </submittedName>
</protein>
<evidence type="ECO:0000313" key="1">
    <source>
        <dbReference type="EMBL" id="AMK16298.1"/>
    </source>
</evidence>
<dbReference type="Proteomes" id="UP000066376">
    <property type="component" value="Chromosome"/>
</dbReference>
<dbReference type="RefSeq" id="WP_067148633.1">
    <property type="nucleotide sequence ID" value="NZ_CP014265.1"/>
</dbReference>
<dbReference type="GeneID" id="28490052"/>
<dbReference type="AlphaFoldDB" id="A0A126R2M0"/>
<reference evidence="1 2" key="1">
    <citation type="journal article" date="2016" name="Genome Announc.">
        <title>Draft Genome Sequence of the Rumen Methanogen Methanobrevibacter olleyae YLM1.</title>
        <authorList>
            <person name="Kelly W.J."/>
            <person name="Li D."/>
            <person name="Lambie S.C."/>
            <person name="Cox F."/>
            <person name="Attwood G.T."/>
            <person name="Altermann E."/>
            <person name="Leahy S.C."/>
        </authorList>
    </citation>
    <scope>NUCLEOTIDE SEQUENCE [LARGE SCALE GENOMIC DNA]</scope>
    <source>
        <strain evidence="1 2">YLM1</strain>
    </source>
</reference>
<dbReference type="STRING" id="294671.YLM1_1743"/>
<accession>A0A126R2M0</accession>
<dbReference type="EMBL" id="CP014265">
    <property type="protein sequence ID" value="AMK16298.1"/>
    <property type="molecule type" value="Genomic_DNA"/>
</dbReference>
<sequence>MNTTDNRIVGINFDGVQSFPLINGDITKTIIHFNEDTKSIKKGDCLNIHFEGIPFRDYMLCVEKVTKTTFGHLKNKDIQEMGFLYMPHFLASVEEKFDLDDPILKLKFRLIKK</sequence>
<organism evidence="1 2">
    <name type="scientific">Methanobrevibacter olleyae</name>
    <dbReference type="NCBI Taxonomy" id="294671"/>
    <lineage>
        <taxon>Archaea</taxon>
        <taxon>Methanobacteriati</taxon>
        <taxon>Methanobacteriota</taxon>
        <taxon>Methanomada group</taxon>
        <taxon>Methanobacteria</taxon>
        <taxon>Methanobacteriales</taxon>
        <taxon>Methanobacteriaceae</taxon>
        <taxon>Methanobrevibacter</taxon>
    </lineage>
</organism>
<keyword evidence="2" id="KW-1185">Reference proteome</keyword>
<name>A0A126R2M0_METOL</name>
<gene>
    <name evidence="1" type="ORF">YLM1_1743</name>
</gene>
<dbReference type="PATRIC" id="fig|294671.3.peg.1812"/>
<reference evidence="2" key="2">
    <citation type="submission" date="2016-02" db="EMBL/GenBank/DDBJ databases">
        <title>The draft genome sequence of the rumen methanogen Methanobrevibacter olleyae YLM1.</title>
        <authorList>
            <consortium name="New Zealand Agricultural Greenhouse Gas Research Centre/Pastoral Greenhouse Gas Research Consortium"/>
            <person name="Kelly W.J."/>
            <person name="Li D."/>
            <person name="Lambie S.C."/>
            <person name="Attwood G.T."/>
            <person name="Altermann E."/>
            <person name="Leahy S.C."/>
        </authorList>
    </citation>
    <scope>NUCLEOTIDE SEQUENCE [LARGE SCALE GENOMIC DNA]</scope>
    <source>
        <strain evidence="2">YLM1</strain>
    </source>
</reference>